<dbReference type="Proteomes" id="UP001275084">
    <property type="component" value="Unassembled WGS sequence"/>
</dbReference>
<dbReference type="InterPro" id="IPR044015">
    <property type="entry name" value="FBPase_C_dom"/>
</dbReference>
<dbReference type="GO" id="GO:0046872">
    <property type="term" value="F:metal ion binding"/>
    <property type="evidence" value="ECO:0007669"/>
    <property type="project" value="UniProtKB-KW"/>
</dbReference>
<evidence type="ECO:0000256" key="5">
    <source>
        <dbReference type="ARBA" id="ARBA00022801"/>
    </source>
</evidence>
<gene>
    <name evidence="10" type="ORF">B0T25DRAFT_188324</name>
</gene>
<name>A0AAJ0MDK8_9PEZI</name>
<feature type="domain" description="Fructose-1-6-bisphosphatase class 1 C-terminal" evidence="9">
    <location>
        <begin position="217"/>
        <end position="338"/>
    </location>
</feature>
<dbReference type="PANTHER" id="PTHR11556">
    <property type="entry name" value="FRUCTOSE-1,6-BISPHOSPHATASE-RELATED"/>
    <property type="match status" value="1"/>
</dbReference>
<evidence type="ECO:0000256" key="4">
    <source>
        <dbReference type="ARBA" id="ARBA00022723"/>
    </source>
</evidence>
<evidence type="ECO:0000259" key="8">
    <source>
        <dbReference type="Pfam" id="PF00316"/>
    </source>
</evidence>
<keyword evidence="4" id="KW-0479">Metal-binding</keyword>
<evidence type="ECO:0000256" key="3">
    <source>
        <dbReference type="ARBA" id="ARBA00010941"/>
    </source>
</evidence>
<dbReference type="SUPFAM" id="SSF56655">
    <property type="entry name" value="Carbohydrate phosphatase"/>
    <property type="match status" value="1"/>
</dbReference>
<dbReference type="GO" id="GO:0042132">
    <property type="term" value="F:fructose 1,6-bisphosphate 1-phosphatase activity"/>
    <property type="evidence" value="ECO:0007669"/>
    <property type="project" value="TreeGrafter"/>
</dbReference>
<dbReference type="GO" id="GO:0006094">
    <property type="term" value="P:gluconeogenesis"/>
    <property type="evidence" value="ECO:0007669"/>
    <property type="project" value="TreeGrafter"/>
</dbReference>
<comment type="cofactor">
    <cofactor evidence="1">
        <name>Mg(2+)</name>
        <dbReference type="ChEBI" id="CHEBI:18420"/>
    </cofactor>
</comment>
<evidence type="ECO:0000256" key="2">
    <source>
        <dbReference type="ARBA" id="ARBA00005215"/>
    </source>
</evidence>
<dbReference type="Gene3D" id="3.40.190.80">
    <property type="match status" value="1"/>
</dbReference>
<dbReference type="PROSITE" id="PS00124">
    <property type="entry name" value="FBPASE"/>
    <property type="match status" value="1"/>
</dbReference>
<dbReference type="InterPro" id="IPR020548">
    <property type="entry name" value="Fructose_bisphosphatase_AS"/>
</dbReference>
<evidence type="ECO:0000313" key="10">
    <source>
        <dbReference type="EMBL" id="KAK3352566.1"/>
    </source>
</evidence>
<dbReference type="InterPro" id="IPR023079">
    <property type="entry name" value="SBPase"/>
</dbReference>
<keyword evidence="5" id="KW-0378">Hydrolase</keyword>
<dbReference type="GO" id="GO:0005737">
    <property type="term" value="C:cytoplasm"/>
    <property type="evidence" value="ECO:0007669"/>
    <property type="project" value="TreeGrafter"/>
</dbReference>
<comment type="similarity">
    <text evidence="3">Belongs to the FBPase class 1 family.</text>
</comment>
<proteinExistence type="inferred from homology"/>
<evidence type="ECO:0000256" key="6">
    <source>
        <dbReference type="ARBA" id="ARBA00022842"/>
    </source>
</evidence>
<feature type="domain" description="Fructose-1-6-bisphosphatase class I N-terminal" evidence="8">
    <location>
        <begin position="38"/>
        <end position="186"/>
    </location>
</feature>
<dbReference type="InterPro" id="IPR000146">
    <property type="entry name" value="FBPase_class-1"/>
</dbReference>
<evidence type="ECO:0000256" key="1">
    <source>
        <dbReference type="ARBA" id="ARBA00001946"/>
    </source>
</evidence>
<evidence type="ECO:0000313" key="11">
    <source>
        <dbReference type="Proteomes" id="UP001275084"/>
    </source>
</evidence>
<dbReference type="PIRSF" id="PIRSF000904">
    <property type="entry name" value="FBPtase_SBPase"/>
    <property type="match status" value="1"/>
</dbReference>
<dbReference type="GO" id="GO:0005986">
    <property type="term" value="P:sucrose biosynthetic process"/>
    <property type="evidence" value="ECO:0007669"/>
    <property type="project" value="TreeGrafter"/>
</dbReference>
<organism evidence="10 11">
    <name type="scientific">Lasiosphaeria hispida</name>
    <dbReference type="NCBI Taxonomy" id="260671"/>
    <lineage>
        <taxon>Eukaryota</taxon>
        <taxon>Fungi</taxon>
        <taxon>Dikarya</taxon>
        <taxon>Ascomycota</taxon>
        <taxon>Pezizomycotina</taxon>
        <taxon>Sordariomycetes</taxon>
        <taxon>Sordariomycetidae</taxon>
        <taxon>Sordariales</taxon>
        <taxon>Lasiosphaeriaceae</taxon>
        <taxon>Lasiosphaeria</taxon>
    </lineage>
</organism>
<dbReference type="PRINTS" id="PR01958">
    <property type="entry name" value="S17BPHPHTASE"/>
</dbReference>
<evidence type="ECO:0000256" key="7">
    <source>
        <dbReference type="ARBA" id="ARBA00023277"/>
    </source>
</evidence>
<reference evidence="10" key="1">
    <citation type="journal article" date="2023" name="Mol. Phylogenet. Evol.">
        <title>Genome-scale phylogeny and comparative genomics of the fungal order Sordariales.</title>
        <authorList>
            <person name="Hensen N."/>
            <person name="Bonometti L."/>
            <person name="Westerberg I."/>
            <person name="Brannstrom I.O."/>
            <person name="Guillou S."/>
            <person name="Cros-Aarteil S."/>
            <person name="Calhoun S."/>
            <person name="Haridas S."/>
            <person name="Kuo A."/>
            <person name="Mondo S."/>
            <person name="Pangilinan J."/>
            <person name="Riley R."/>
            <person name="LaButti K."/>
            <person name="Andreopoulos B."/>
            <person name="Lipzen A."/>
            <person name="Chen C."/>
            <person name="Yan M."/>
            <person name="Daum C."/>
            <person name="Ng V."/>
            <person name="Clum A."/>
            <person name="Steindorff A."/>
            <person name="Ohm R.A."/>
            <person name="Martin F."/>
            <person name="Silar P."/>
            <person name="Natvig D.O."/>
            <person name="Lalanne C."/>
            <person name="Gautier V."/>
            <person name="Ament-Velasquez S.L."/>
            <person name="Kruys A."/>
            <person name="Hutchinson M.I."/>
            <person name="Powell A.J."/>
            <person name="Barry K."/>
            <person name="Miller A.N."/>
            <person name="Grigoriev I.V."/>
            <person name="Debuchy R."/>
            <person name="Gladieux P."/>
            <person name="Hiltunen Thoren M."/>
            <person name="Johannesson H."/>
        </authorList>
    </citation>
    <scope>NUCLEOTIDE SEQUENCE</scope>
    <source>
        <strain evidence="10">CBS 955.72</strain>
    </source>
</reference>
<dbReference type="Pfam" id="PF00316">
    <property type="entry name" value="FBPase"/>
    <property type="match status" value="1"/>
</dbReference>
<reference evidence="10" key="2">
    <citation type="submission" date="2023-06" db="EMBL/GenBank/DDBJ databases">
        <authorList>
            <consortium name="Lawrence Berkeley National Laboratory"/>
            <person name="Haridas S."/>
            <person name="Hensen N."/>
            <person name="Bonometti L."/>
            <person name="Westerberg I."/>
            <person name="Brannstrom I.O."/>
            <person name="Guillou S."/>
            <person name="Cros-Aarteil S."/>
            <person name="Calhoun S."/>
            <person name="Kuo A."/>
            <person name="Mondo S."/>
            <person name="Pangilinan J."/>
            <person name="Riley R."/>
            <person name="Labutti K."/>
            <person name="Andreopoulos B."/>
            <person name="Lipzen A."/>
            <person name="Chen C."/>
            <person name="Yanf M."/>
            <person name="Daum C."/>
            <person name="Ng V."/>
            <person name="Clum A."/>
            <person name="Steindorff A."/>
            <person name="Ohm R."/>
            <person name="Martin F."/>
            <person name="Silar P."/>
            <person name="Natvig D."/>
            <person name="Lalanne C."/>
            <person name="Gautier V."/>
            <person name="Ament-Velasquez S.L."/>
            <person name="Kruys A."/>
            <person name="Hutchinson M.I."/>
            <person name="Powell A.J."/>
            <person name="Barry K."/>
            <person name="Miller A.N."/>
            <person name="Grigoriev I.V."/>
            <person name="Debuchy R."/>
            <person name="Gladieux P."/>
            <person name="Thoren M.H."/>
            <person name="Johannesson H."/>
        </authorList>
    </citation>
    <scope>NUCLEOTIDE SEQUENCE</scope>
    <source>
        <strain evidence="10">CBS 955.72</strain>
    </source>
</reference>
<comment type="pathway">
    <text evidence="2">Carbohydrate biosynthesis; Calvin cycle.</text>
</comment>
<dbReference type="InterPro" id="IPR033391">
    <property type="entry name" value="FBPase_N"/>
</dbReference>
<sequence length="344" mass="36218">MGSHGTGNGVPSLLSAHIQSLLPQDGTRESLAQSVIPSILQGISDIAKALHDAQDVTRAGTANSFGDDQLNVDVISENHVRTALARCPSVRVASSEEDPIERSVEHVAGTESVQVGTEQYTVAFDPLDGSSIIAPNWTVGTIVGIWDSGQTALSQSPASSQIASILGVYGPRTTAIIAIRIPGTPASCLEVGLGLRGIEDCVIVRPSIRLPSLQSITPKTRYFAPANLRAAAEDERYMALVSHYIRSKYTLRYSGGLVPDVVHALVKGHGVYISPVTGASKAKLRRLYELCPLALVVECAGGRAVDPVDGTDILAREIGNCDERGGLVCGTAEEVEFAMKGLLG</sequence>
<keyword evidence="11" id="KW-1185">Reference proteome</keyword>
<dbReference type="GO" id="GO:0030388">
    <property type="term" value="P:fructose 1,6-bisphosphate metabolic process"/>
    <property type="evidence" value="ECO:0007669"/>
    <property type="project" value="TreeGrafter"/>
</dbReference>
<protein>
    <submittedName>
        <fullName evidence="10">Fructose-1-6-bisphosphatase</fullName>
    </submittedName>
</protein>
<comment type="caution">
    <text evidence="10">The sequence shown here is derived from an EMBL/GenBank/DDBJ whole genome shotgun (WGS) entry which is preliminary data.</text>
</comment>
<dbReference type="GO" id="GO:0006000">
    <property type="term" value="P:fructose metabolic process"/>
    <property type="evidence" value="ECO:0007669"/>
    <property type="project" value="TreeGrafter"/>
</dbReference>
<dbReference type="PANTHER" id="PTHR11556:SF35">
    <property type="entry name" value="SEDOHEPTULOSE-1,7-BISPHOSPHATASE, CHLOROPLASTIC"/>
    <property type="match status" value="1"/>
</dbReference>
<dbReference type="AlphaFoldDB" id="A0AAJ0MDK8"/>
<accession>A0AAJ0MDK8</accession>
<dbReference type="Gene3D" id="3.30.540.10">
    <property type="entry name" value="Fructose-1,6-Bisphosphatase, subunit A, domain 1"/>
    <property type="match status" value="1"/>
</dbReference>
<dbReference type="EMBL" id="JAUIQD010000004">
    <property type="protein sequence ID" value="KAK3352566.1"/>
    <property type="molecule type" value="Genomic_DNA"/>
</dbReference>
<dbReference type="Pfam" id="PF18913">
    <property type="entry name" value="FBPase_C"/>
    <property type="match status" value="1"/>
</dbReference>
<keyword evidence="7" id="KW-0119">Carbohydrate metabolism</keyword>
<dbReference type="GO" id="GO:0006002">
    <property type="term" value="P:fructose 6-phosphate metabolic process"/>
    <property type="evidence" value="ECO:0007669"/>
    <property type="project" value="TreeGrafter"/>
</dbReference>
<keyword evidence="6" id="KW-0460">Magnesium</keyword>
<evidence type="ECO:0000259" key="9">
    <source>
        <dbReference type="Pfam" id="PF18913"/>
    </source>
</evidence>